<dbReference type="Pfam" id="PF13649">
    <property type="entry name" value="Methyltransf_25"/>
    <property type="match status" value="1"/>
</dbReference>
<dbReference type="CDD" id="cd02440">
    <property type="entry name" value="AdoMet_MTases"/>
    <property type="match status" value="1"/>
</dbReference>
<organism evidence="4 5">
    <name type="scientific">Lipingzhangella halophila</name>
    <dbReference type="NCBI Taxonomy" id="1783352"/>
    <lineage>
        <taxon>Bacteria</taxon>
        <taxon>Bacillati</taxon>
        <taxon>Actinomycetota</taxon>
        <taxon>Actinomycetes</taxon>
        <taxon>Streptosporangiales</taxon>
        <taxon>Nocardiopsidaceae</taxon>
        <taxon>Lipingzhangella</taxon>
    </lineage>
</organism>
<comment type="caution">
    <text evidence="4">The sequence shown here is derived from an EMBL/GenBank/DDBJ whole genome shotgun (WGS) entry which is preliminary data.</text>
</comment>
<evidence type="ECO:0000313" key="4">
    <source>
        <dbReference type="EMBL" id="MBB4931721.1"/>
    </source>
</evidence>
<keyword evidence="5" id="KW-1185">Reference proteome</keyword>
<accession>A0A7W7RHT3</accession>
<dbReference type="AlphaFoldDB" id="A0A7W7RHT3"/>
<evidence type="ECO:0000256" key="2">
    <source>
        <dbReference type="ARBA" id="ARBA00022679"/>
    </source>
</evidence>
<dbReference type="InterPro" id="IPR041698">
    <property type="entry name" value="Methyltransf_25"/>
</dbReference>
<evidence type="ECO:0000313" key="5">
    <source>
        <dbReference type="Proteomes" id="UP000523007"/>
    </source>
</evidence>
<dbReference type="Proteomes" id="UP000523007">
    <property type="component" value="Unassembled WGS sequence"/>
</dbReference>
<keyword evidence="2 4" id="KW-0808">Transferase</keyword>
<proteinExistence type="predicted"/>
<evidence type="ECO:0000259" key="3">
    <source>
        <dbReference type="Pfam" id="PF13649"/>
    </source>
</evidence>
<keyword evidence="1 4" id="KW-0489">Methyltransferase</keyword>
<dbReference type="InterPro" id="IPR051052">
    <property type="entry name" value="Diverse_substrate_MTase"/>
</dbReference>
<protein>
    <submittedName>
        <fullName evidence="4">SAM-dependent methyltransferase</fullName>
    </submittedName>
</protein>
<dbReference type="Gene3D" id="3.40.50.150">
    <property type="entry name" value="Vaccinia Virus protein VP39"/>
    <property type="match status" value="1"/>
</dbReference>
<evidence type="ECO:0000256" key="1">
    <source>
        <dbReference type="ARBA" id="ARBA00022603"/>
    </source>
</evidence>
<dbReference type="PANTHER" id="PTHR44942:SF4">
    <property type="entry name" value="METHYLTRANSFERASE TYPE 11 DOMAIN-CONTAINING PROTEIN"/>
    <property type="match status" value="1"/>
</dbReference>
<dbReference type="InterPro" id="IPR029063">
    <property type="entry name" value="SAM-dependent_MTases_sf"/>
</dbReference>
<dbReference type="GO" id="GO:0032259">
    <property type="term" value="P:methylation"/>
    <property type="evidence" value="ECO:0007669"/>
    <property type="project" value="UniProtKB-KW"/>
</dbReference>
<dbReference type="GO" id="GO:0008168">
    <property type="term" value="F:methyltransferase activity"/>
    <property type="evidence" value="ECO:0007669"/>
    <property type="project" value="UniProtKB-KW"/>
</dbReference>
<dbReference type="PANTHER" id="PTHR44942">
    <property type="entry name" value="METHYLTRANSF_11 DOMAIN-CONTAINING PROTEIN"/>
    <property type="match status" value="1"/>
</dbReference>
<reference evidence="4 5" key="1">
    <citation type="submission" date="2020-08" db="EMBL/GenBank/DDBJ databases">
        <title>Sequencing the genomes of 1000 actinobacteria strains.</title>
        <authorList>
            <person name="Klenk H.-P."/>
        </authorList>
    </citation>
    <scope>NUCLEOTIDE SEQUENCE [LARGE SCALE GENOMIC DNA]</scope>
    <source>
        <strain evidence="4 5">DSM 102030</strain>
    </source>
</reference>
<name>A0A7W7RHT3_9ACTN</name>
<dbReference type="SUPFAM" id="SSF53335">
    <property type="entry name" value="S-adenosyl-L-methionine-dependent methyltransferases"/>
    <property type="match status" value="1"/>
</dbReference>
<dbReference type="EMBL" id="JACHJT010000001">
    <property type="protein sequence ID" value="MBB4931721.1"/>
    <property type="molecule type" value="Genomic_DNA"/>
</dbReference>
<dbReference type="RefSeq" id="WP_184578333.1">
    <property type="nucleotide sequence ID" value="NZ_JACHJT010000001.1"/>
</dbReference>
<feature type="domain" description="Methyltransferase" evidence="3">
    <location>
        <begin position="49"/>
        <end position="147"/>
    </location>
</feature>
<gene>
    <name evidence="4" type="ORF">F4561_002541</name>
</gene>
<sequence>MDVAAHYRDLLASHYSWMLGGDIEQVAAQDQQTLEKLGVSAPSASGVAVDLGCGPGPQTLALADMGFGTVVGVDTSQELLDELAHLARSRSAVRTRKGDLLDVLPDVAAPGSVDVVVCMRDTLLHLPDLDAVDLLLTRAATALTTGGTLVLTYRDLTQQLAGTDRFLPVRSDDERIMLCALDYDSPETVTVNDLVYTRTTDGWQLHKSSYPKLRIAPGTLAKRVEAAGLVVTHHAPESNGMWSTVAASR</sequence>